<dbReference type="InterPro" id="IPR029056">
    <property type="entry name" value="Ribokinase-like"/>
</dbReference>
<dbReference type="GO" id="GO:0005524">
    <property type="term" value="F:ATP binding"/>
    <property type="evidence" value="ECO:0007669"/>
    <property type="project" value="UniProtKB-UniRule"/>
</dbReference>
<evidence type="ECO:0000256" key="3">
    <source>
        <dbReference type="ARBA" id="ARBA00006001"/>
    </source>
</evidence>
<protein>
    <recommendedName>
        <fullName evidence="19">Bifunctional NAD(P)H-hydrate repair enzyme</fullName>
    </recommendedName>
    <alternativeName>
        <fullName evidence="19">Nicotinamide nucleotide repair protein</fullName>
    </alternativeName>
    <domain>
        <recommendedName>
            <fullName evidence="19">ADP-dependent (S)-NAD(P)H-hydrate dehydratase</fullName>
            <ecNumber evidence="19">4.2.1.136</ecNumber>
        </recommendedName>
        <alternativeName>
            <fullName evidence="19">ADP-dependent NAD(P)HX dehydratase</fullName>
        </alternativeName>
    </domain>
    <domain>
        <recommendedName>
            <fullName evidence="19">NAD(P)H-hydrate epimerase</fullName>
            <ecNumber evidence="19">5.1.99.6</ecNumber>
        </recommendedName>
    </domain>
</protein>
<feature type="binding site" evidence="18">
    <location>
        <position position="60"/>
    </location>
    <ligand>
        <name>K(+)</name>
        <dbReference type="ChEBI" id="CHEBI:29103"/>
    </ligand>
</feature>
<dbReference type="GO" id="GO:0046496">
    <property type="term" value="P:nicotinamide nucleotide metabolic process"/>
    <property type="evidence" value="ECO:0007669"/>
    <property type="project" value="UniProtKB-UniRule"/>
</dbReference>
<keyword evidence="7 17" id="KW-0067">ATP-binding</keyword>
<feature type="binding site" evidence="18">
    <location>
        <position position="164"/>
    </location>
    <ligand>
        <name>(6S)-NADPHX</name>
        <dbReference type="ChEBI" id="CHEBI:64076"/>
    </ligand>
</feature>
<feature type="binding site" evidence="18">
    <location>
        <begin position="59"/>
        <end position="63"/>
    </location>
    <ligand>
        <name>(6S)-NADPHX</name>
        <dbReference type="ChEBI" id="CHEBI:64076"/>
    </ligand>
</feature>
<reference evidence="22 23" key="1">
    <citation type="journal article" date="2017" name="Arch. Microbiol.">
        <title>Mariprofundus micogutta sp. nov., a novel iron-oxidizing zetaproteobacterium isolated from a deep-sea hydrothermal field at the Bayonnaise knoll of the Izu-Ogasawara arc, and a description of Mariprofundales ord. nov. and Zetaproteobacteria classis nov.</title>
        <authorList>
            <person name="Makita H."/>
            <person name="Tanaka E."/>
            <person name="Mitsunobu S."/>
            <person name="Miyazaki M."/>
            <person name="Nunoura T."/>
            <person name="Uematsu K."/>
            <person name="Takaki Y."/>
            <person name="Nishi S."/>
            <person name="Shimamura S."/>
            <person name="Takai K."/>
        </authorList>
    </citation>
    <scope>NUCLEOTIDE SEQUENCE [LARGE SCALE GENOMIC DNA]</scope>
    <source>
        <strain evidence="22 23">ET2</strain>
    </source>
</reference>
<feature type="binding site" evidence="17">
    <location>
        <position position="338"/>
    </location>
    <ligand>
        <name>(6S)-NADPHX</name>
        <dbReference type="ChEBI" id="CHEBI:64076"/>
    </ligand>
</feature>
<dbReference type="InterPro" id="IPR000631">
    <property type="entry name" value="CARKD"/>
</dbReference>
<comment type="similarity">
    <text evidence="3 19">In the N-terminal section; belongs to the NnrE/AIBP family.</text>
</comment>
<dbReference type="Pfam" id="PF01256">
    <property type="entry name" value="Carb_kinase"/>
    <property type="match status" value="1"/>
</dbReference>
<evidence type="ECO:0000256" key="11">
    <source>
        <dbReference type="ARBA" id="ARBA00023235"/>
    </source>
</evidence>
<evidence type="ECO:0000256" key="15">
    <source>
        <dbReference type="ARBA" id="ARBA00048238"/>
    </source>
</evidence>
<comment type="catalytic activity">
    <reaction evidence="15 17 19">
        <text>(6S)-NADHX + ADP = AMP + phosphate + NADH + H(+)</text>
        <dbReference type="Rhea" id="RHEA:32223"/>
        <dbReference type="ChEBI" id="CHEBI:15378"/>
        <dbReference type="ChEBI" id="CHEBI:43474"/>
        <dbReference type="ChEBI" id="CHEBI:57945"/>
        <dbReference type="ChEBI" id="CHEBI:64074"/>
        <dbReference type="ChEBI" id="CHEBI:456215"/>
        <dbReference type="ChEBI" id="CHEBI:456216"/>
        <dbReference type="EC" id="4.2.1.136"/>
    </reaction>
</comment>
<comment type="catalytic activity">
    <reaction evidence="2 18 19">
        <text>(6R)-NADPHX = (6S)-NADPHX</text>
        <dbReference type="Rhea" id="RHEA:32227"/>
        <dbReference type="ChEBI" id="CHEBI:64076"/>
        <dbReference type="ChEBI" id="CHEBI:64077"/>
        <dbReference type="EC" id="5.1.99.6"/>
    </reaction>
</comment>
<accession>A0A1L8CP20</accession>
<dbReference type="PIRSF" id="PIRSF017184">
    <property type="entry name" value="Nnr"/>
    <property type="match status" value="1"/>
</dbReference>
<dbReference type="PROSITE" id="PS51385">
    <property type="entry name" value="YJEF_N"/>
    <property type="match status" value="1"/>
</dbReference>
<evidence type="ECO:0000256" key="12">
    <source>
        <dbReference type="ARBA" id="ARBA00023239"/>
    </source>
</evidence>
<comment type="subunit">
    <text evidence="17">Homotetramer.</text>
</comment>
<comment type="function">
    <text evidence="18">Catalyzes the epimerization of the S- and R-forms of NAD(P)HX, a damaged form of NAD(P)H that is a result of enzymatic or heat-dependent hydration. This is a prerequisite for the S-specific NAD(P)H-hydrate dehydratase to allow the repair of both epimers of NAD(P)HX.</text>
</comment>
<evidence type="ECO:0000256" key="10">
    <source>
        <dbReference type="ARBA" id="ARBA00023027"/>
    </source>
</evidence>
<evidence type="ECO:0000256" key="4">
    <source>
        <dbReference type="ARBA" id="ARBA00009524"/>
    </source>
</evidence>
<dbReference type="PROSITE" id="PS51383">
    <property type="entry name" value="YJEF_C_3"/>
    <property type="match status" value="1"/>
</dbReference>
<keyword evidence="8 17" id="KW-0521">NADP</keyword>
<feature type="binding site" evidence="18">
    <location>
        <position position="167"/>
    </location>
    <ligand>
        <name>K(+)</name>
        <dbReference type="ChEBI" id="CHEBI:29103"/>
    </ligand>
</feature>
<dbReference type="InterPro" id="IPR036652">
    <property type="entry name" value="YjeF_N_dom_sf"/>
</dbReference>
<gene>
    <name evidence="17" type="primary">nnrD</name>
    <name evidence="18" type="synonym">nnrE</name>
    <name evidence="22" type="ORF">MMIC_P1548</name>
</gene>
<comment type="cofactor">
    <cofactor evidence="17">
        <name>Mg(2+)</name>
        <dbReference type="ChEBI" id="CHEBI:18420"/>
    </cofactor>
</comment>
<dbReference type="SUPFAM" id="SSF53613">
    <property type="entry name" value="Ribokinase-like"/>
    <property type="match status" value="1"/>
</dbReference>
<feature type="binding site" evidence="18">
    <location>
        <position position="131"/>
    </location>
    <ligand>
        <name>K(+)</name>
        <dbReference type="ChEBI" id="CHEBI:29103"/>
    </ligand>
</feature>
<comment type="function">
    <text evidence="17">Catalyzes the dehydration of the S-form of NAD(P)HX at the expense of ADP, which is converted to AMP. Together with NAD(P)HX epimerase, which catalyzes the epimerization of the S- and R-forms, the enzyme allows the repair of both epimers of NAD(P)HX, a damaged form of NAD(P)H that is a result of enzymatic or heat-dependent hydration.</text>
</comment>
<evidence type="ECO:0000256" key="19">
    <source>
        <dbReference type="PIRNR" id="PIRNR017184"/>
    </source>
</evidence>
<feature type="binding site" evidence="17">
    <location>
        <position position="456"/>
    </location>
    <ligand>
        <name>(6S)-NADPHX</name>
        <dbReference type="ChEBI" id="CHEBI:64076"/>
    </ligand>
</feature>
<dbReference type="Pfam" id="PF03853">
    <property type="entry name" value="YjeF_N"/>
    <property type="match status" value="1"/>
</dbReference>
<evidence type="ECO:0000256" key="1">
    <source>
        <dbReference type="ARBA" id="ARBA00000013"/>
    </source>
</evidence>
<comment type="cofactor">
    <cofactor evidence="18 19">
        <name>K(+)</name>
        <dbReference type="ChEBI" id="CHEBI:29103"/>
    </cofactor>
    <text evidence="18 19">Binds 1 potassium ion per subunit.</text>
</comment>
<evidence type="ECO:0000259" key="20">
    <source>
        <dbReference type="PROSITE" id="PS51383"/>
    </source>
</evidence>
<comment type="caution">
    <text evidence="18">Lacks conserved residue(s) required for the propagation of feature annotation.</text>
</comment>
<dbReference type="AlphaFoldDB" id="A0A1L8CP20"/>
<keyword evidence="5 18" id="KW-0479">Metal-binding</keyword>
<evidence type="ECO:0000256" key="5">
    <source>
        <dbReference type="ARBA" id="ARBA00022723"/>
    </source>
</evidence>
<dbReference type="EMBL" id="BDFD01000012">
    <property type="protein sequence ID" value="GAV20579.1"/>
    <property type="molecule type" value="Genomic_DNA"/>
</dbReference>
<dbReference type="RefSeq" id="WP_072659894.1">
    <property type="nucleotide sequence ID" value="NZ_BDFD01000012.1"/>
</dbReference>
<evidence type="ECO:0000256" key="17">
    <source>
        <dbReference type="HAMAP-Rule" id="MF_01965"/>
    </source>
</evidence>
<dbReference type="InterPro" id="IPR030677">
    <property type="entry name" value="Nnr"/>
</dbReference>
<dbReference type="InterPro" id="IPR004443">
    <property type="entry name" value="YjeF_N_dom"/>
</dbReference>
<evidence type="ECO:0000256" key="16">
    <source>
        <dbReference type="ARBA" id="ARBA00049209"/>
    </source>
</evidence>
<dbReference type="HAMAP" id="MF_01965">
    <property type="entry name" value="NADHX_dehydratase"/>
    <property type="match status" value="1"/>
</dbReference>
<dbReference type="NCBIfam" id="TIGR00196">
    <property type="entry name" value="yjeF_cterm"/>
    <property type="match status" value="1"/>
</dbReference>
<dbReference type="SUPFAM" id="SSF64153">
    <property type="entry name" value="YjeF N-terminal domain-like"/>
    <property type="match status" value="1"/>
</dbReference>
<evidence type="ECO:0000256" key="7">
    <source>
        <dbReference type="ARBA" id="ARBA00022840"/>
    </source>
</evidence>
<dbReference type="NCBIfam" id="TIGR00197">
    <property type="entry name" value="yjeF_nterm"/>
    <property type="match status" value="1"/>
</dbReference>
<evidence type="ECO:0000256" key="18">
    <source>
        <dbReference type="HAMAP-Rule" id="MF_01966"/>
    </source>
</evidence>
<dbReference type="GO" id="GO:0052856">
    <property type="term" value="F:NAD(P)HX epimerase activity"/>
    <property type="evidence" value="ECO:0007669"/>
    <property type="project" value="UniProtKB-UniRule"/>
</dbReference>
<feature type="binding site" evidence="17">
    <location>
        <position position="389"/>
    </location>
    <ligand>
        <name>(6S)-NADPHX</name>
        <dbReference type="ChEBI" id="CHEBI:64076"/>
    </ligand>
</feature>
<dbReference type="GO" id="GO:0110051">
    <property type="term" value="P:metabolite repair"/>
    <property type="evidence" value="ECO:0007669"/>
    <property type="project" value="TreeGrafter"/>
</dbReference>
<proteinExistence type="inferred from homology"/>
<dbReference type="CDD" id="cd01171">
    <property type="entry name" value="YXKO-related"/>
    <property type="match status" value="1"/>
</dbReference>
<dbReference type="HAMAP" id="MF_01966">
    <property type="entry name" value="NADHX_epimerase"/>
    <property type="match status" value="1"/>
</dbReference>
<dbReference type="EC" id="4.2.1.136" evidence="19"/>
<evidence type="ECO:0000256" key="2">
    <source>
        <dbReference type="ARBA" id="ARBA00000909"/>
    </source>
</evidence>
<dbReference type="PANTHER" id="PTHR12592">
    <property type="entry name" value="ATP-DEPENDENT (S)-NAD(P)H-HYDRATE DEHYDRATASE FAMILY MEMBER"/>
    <property type="match status" value="1"/>
</dbReference>
<comment type="catalytic activity">
    <reaction evidence="16 17 19">
        <text>(6S)-NADPHX + ADP = AMP + phosphate + NADPH + H(+)</text>
        <dbReference type="Rhea" id="RHEA:32235"/>
        <dbReference type="ChEBI" id="CHEBI:15378"/>
        <dbReference type="ChEBI" id="CHEBI:43474"/>
        <dbReference type="ChEBI" id="CHEBI:57783"/>
        <dbReference type="ChEBI" id="CHEBI:64076"/>
        <dbReference type="ChEBI" id="CHEBI:456215"/>
        <dbReference type="ChEBI" id="CHEBI:456216"/>
        <dbReference type="EC" id="4.2.1.136"/>
    </reaction>
</comment>
<dbReference type="PROSITE" id="PS01050">
    <property type="entry name" value="YJEF_C_2"/>
    <property type="match status" value="1"/>
</dbReference>
<evidence type="ECO:0000313" key="23">
    <source>
        <dbReference type="Proteomes" id="UP000231632"/>
    </source>
</evidence>
<dbReference type="InterPro" id="IPR017953">
    <property type="entry name" value="Carbohydrate_kinase_pred_CS"/>
</dbReference>
<evidence type="ECO:0000256" key="13">
    <source>
        <dbReference type="ARBA" id="ARBA00023268"/>
    </source>
</evidence>
<dbReference type="Proteomes" id="UP000231632">
    <property type="component" value="Unassembled WGS sequence"/>
</dbReference>
<organism evidence="22 23">
    <name type="scientific">Mariprofundus micogutta</name>
    <dbReference type="NCBI Taxonomy" id="1921010"/>
    <lineage>
        <taxon>Bacteria</taxon>
        <taxon>Pseudomonadati</taxon>
        <taxon>Pseudomonadota</taxon>
        <taxon>Candidatius Mariprofundia</taxon>
        <taxon>Mariprofundales</taxon>
        <taxon>Mariprofundaceae</taxon>
        <taxon>Mariprofundus</taxon>
    </lineage>
</organism>
<comment type="similarity">
    <text evidence="4 19">In the C-terminal section; belongs to the NnrD/CARKD family.</text>
</comment>
<feature type="binding site" evidence="17">
    <location>
        <position position="282"/>
    </location>
    <ligand>
        <name>(6S)-NADPHX</name>
        <dbReference type="ChEBI" id="CHEBI:64076"/>
    </ligand>
</feature>
<comment type="similarity">
    <text evidence="18">Belongs to the NnrE/AIBP family.</text>
</comment>
<feature type="binding site" evidence="18">
    <location>
        <begin position="135"/>
        <end position="141"/>
    </location>
    <ligand>
        <name>(6S)-NADPHX</name>
        <dbReference type="ChEBI" id="CHEBI:64076"/>
    </ligand>
</feature>
<dbReference type="STRING" id="1921010.MMIC_P1548"/>
<evidence type="ECO:0000313" key="22">
    <source>
        <dbReference type="EMBL" id="GAV20579.1"/>
    </source>
</evidence>
<keyword evidence="10 17" id="KW-0520">NAD</keyword>
<keyword evidence="6 17" id="KW-0547">Nucleotide-binding</keyword>
<comment type="caution">
    <text evidence="22">The sequence shown here is derived from an EMBL/GenBank/DDBJ whole genome shotgun (WGS) entry which is preliminary data.</text>
</comment>
<feature type="domain" description="YjeF N-terminal" evidence="21">
    <location>
        <begin position="12"/>
        <end position="222"/>
    </location>
</feature>
<evidence type="ECO:0000256" key="8">
    <source>
        <dbReference type="ARBA" id="ARBA00022857"/>
    </source>
</evidence>
<comment type="catalytic activity">
    <reaction evidence="1 18 19">
        <text>(6R)-NADHX = (6S)-NADHX</text>
        <dbReference type="Rhea" id="RHEA:32215"/>
        <dbReference type="ChEBI" id="CHEBI:64074"/>
        <dbReference type="ChEBI" id="CHEBI:64075"/>
        <dbReference type="EC" id="5.1.99.6"/>
    </reaction>
</comment>
<keyword evidence="12 17" id="KW-0456">Lyase</keyword>
<name>A0A1L8CP20_9PROT</name>
<keyword evidence="11 18" id="KW-0413">Isomerase</keyword>
<dbReference type="PANTHER" id="PTHR12592:SF0">
    <property type="entry name" value="ATP-DEPENDENT (S)-NAD(P)H-HYDRATE DEHYDRATASE"/>
    <property type="match status" value="1"/>
</dbReference>
<sequence length="521" mass="55084">MSITRILTAAQMRRADEITIESGVSGFDLMDRAGRAVAGIVLEKIPDYGRVVVIAGPGNNGGDGIAAAHHLRKYRIPVTVVSLAPVDSITGDCKAHVELARKSSVKIREATTLEGLCEVERWLSRSVIVVDAIFGTGLCRPLDGLMAETVAKINACDRPVLSIDIASGICSDSGSVLGCAVKANYTLPIAASKWGHWLNQGRDYTGLLVKVADIGITDETICASWHASCDCEDDEYCFCVNSTCLINDEYLEAAWPPRPRLSHKGFFGHVWVFGGSTGYTGAPQLAGLGAYAAGAGLASIVCPDEVWSVVASANLEVMAHPESSTAWHKARAIVAGPGWGMGRDALLTRLLEGDCPMVLDADALNMLAASKPLQEKLKARQVMTVITPHPGEAARLLGCDVGAVQDDRKQAVLDLVERYKCWVVLKGSETLVASPERDIYLNPFGTPHLAVAGSGDVLSGMIGAQLARRKGDGATIAELISSSVALHAKAGAHGGWYLAGELAGLVAEARQKIESGDRKGH</sequence>
<keyword evidence="23" id="KW-1185">Reference proteome</keyword>
<feature type="domain" description="YjeF C-terminal" evidence="20">
    <location>
        <begin position="247"/>
        <end position="513"/>
    </location>
</feature>
<comment type="function">
    <text evidence="14 19">Bifunctional enzyme that catalyzes the epimerization of the S- and R-forms of NAD(P)HX and the dehydration of the S-form of NAD(P)HX at the expense of ADP, which is converted to AMP. This allows the repair of both epimers of NAD(P)HX, a damaged form of NAD(P)H that is a result of enzymatic or heat-dependent hydration.</text>
</comment>
<dbReference type="Gene3D" id="3.40.50.10260">
    <property type="entry name" value="YjeF N-terminal domain"/>
    <property type="match status" value="1"/>
</dbReference>
<dbReference type="Gene3D" id="3.40.1190.20">
    <property type="match status" value="1"/>
</dbReference>
<feature type="binding site" evidence="17">
    <location>
        <begin position="426"/>
        <end position="430"/>
    </location>
    <ligand>
        <name>AMP</name>
        <dbReference type="ChEBI" id="CHEBI:456215"/>
    </ligand>
</feature>
<comment type="similarity">
    <text evidence="17">Belongs to the NnrD/CARKD family.</text>
</comment>
<dbReference type="GO" id="GO:0052855">
    <property type="term" value="F:ADP-dependent NAD(P)H-hydrate dehydratase activity"/>
    <property type="evidence" value="ECO:0007669"/>
    <property type="project" value="UniProtKB-UniRule"/>
</dbReference>
<evidence type="ECO:0000256" key="6">
    <source>
        <dbReference type="ARBA" id="ARBA00022741"/>
    </source>
</evidence>
<keyword evidence="13" id="KW-0511">Multifunctional enzyme</keyword>
<evidence type="ECO:0000256" key="14">
    <source>
        <dbReference type="ARBA" id="ARBA00025153"/>
    </source>
</evidence>
<keyword evidence="9 18" id="KW-0630">Potassium</keyword>
<dbReference type="GO" id="GO:0046872">
    <property type="term" value="F:metal ion binding"/>
    <property type="evidence" value="ECO:0007669"/>
    <property type="project" value="UniProtKB-UniRule"/>
</dbReference>
<evidence type="ECO:0000259" key="21">
    <source>
        <dbReference type="PROSITE" id="PS51385"/>
    </source>
</evidence>
<feature type="binding site" evidence="17">
    <location>
        <position position="455"/>
    </location>
    <ligand>
        <name>AMP</name>
        <dbReference type="ChEBI" id="CHEBI:456215"/>
    </ligand>
</feature>
<evidence type="ECO:0000256" key="9">
    <source>
        <dbReference type="ARBA" id="ARBA00022958"/>
    </source>
</evidence>
<dbReference type="EC" id="5.1.99.6" evidence="19"/>
<dbReference type="OrthoDB" id="9806925at2"/>